<dbReference type="RefSeq" id="WP_169158559.1">
    <property type="nucleotide sequence ID" value="NZ_JABBFW010000001.1"/>
</dbReference>
<proteinExistence type="predicted"/>
<protein>
    <submittedName>
        <fullName evidence="4">Protease inhibitor I42 family protein</fullName>
    </submittedName>
</protein>
<evidence type="ECO:0000313" key="4">
    <source>
        <dbReference type="EMBL" id="NML13647.1"/>
    </source>
</evidence>
<sequence>MPIEISAQDPGASHTLALGDELSLHLDENPTTGYRWQFTQSGAGELALVDDRFVTGSAAPAPGAGGQRVLRFVARKPGEVRLEVANRRAWEPADSALERRVYAILIR</sequence>
<evidence type="ECO:0000256" key="2">
    <source>
        <dbReference type="ARBA" id="ARBA00022704"/>
    </source>
</evidence>
<dbReference type="AlphaFoldDB" id="A0A848F0R6"/>
<dbReference type="PANTHER" id="PTHR36530:SF1">
    <property type="entry name" value="AMOEBIASIN-1"/>
    <property type="match status" value="1"/>
</dbReference>
<evidence type="ECO:0000313" key="5">
    <source>
        <dbReference type="Proteomes" id="UP000574067"/>
    </source>
</evidence>
<keyword evidence="5" id="KW-1185">Reference proteome</keyword>
<dbReference type="InterPro" id="IPR036331">
    <property type="entry name" value="Chagasin-like_sf"/>
</dbReference>
<accession>A0A848F0R6</accession>
<dbReference type="PANTHER" id="PTHR36530">
    <property type="entry name" value="INHIBITOR OF CYSTEINE PEPTIDASE"/>
    <property type="match status" value="1"/>
</dbReference>
<reference evidence="4 5" key="1">
    <citation type="submission" date="2020-04" db="EMBL/GenBank/DDBJ databases">
        <title>Azohydromonas sp. isolated from soil.</title>
        <authorList>
            <person name="Dahal R.H."/>
        </authorList>
    </citation>
    <scope>NUCLEOTIDE SEQUENCE [LARGE SCALE GENOMIC DNA]</scope>
    <source>
        <strain evidence="4 5">G-1-1-14</strain>
    </source>
</reference>
<keyword evidence="2" id="KW-0789">Thiol protease inhibitor</keyword>
<dbReference type="GO" id="GO:0004869">
    <property type="term" value="F:cysteine-type endopeptidase inhibitor activity"/>
    <property type="evidence" value="ECO:0007669"/>
    <property type="project" value="UniProtKB-KW"/>
</dbReference>
<name>A0A848F0R6_9BURK</name>
<evidence type="ECO:0000256" key="1">
    <source>
        <dbReference type="ARBA" id="ARBA00022690"/>
    </source>
</evidence>
<gene>
    <name evidence="4" type="ORF">HHL10_01450</name>
</gene>
<dbReference type="Proteomes" id="UP000574067">
    <property type="component" value="Unassembled WGS sequence"/>
</dbReference>
<feature type="domain" description="Proteinase inhibitor I42 chagasin" evidence="3">
    <location>
        <begin position="16"/>
        <end position="98"/>
    </location>
</feature>
<dbReference type="InterPro" id="IPR018990">
    <property type="entry name" value="Prot_inh_I42_chagasin"/>
</dbReference>
<evidence type="ECO:0000259" key="3">
    <source>
        <dbReference type="Pfam" id="PF09394"/>
    </source>
</evidence>
<dbReference type="Pfam" id="PF09394">
    <property type="entry name" value="Inhibitor_I42"/>
    <property type="match status" value="1"/>
</dbReference>
<organism evidence="4 5">
    <name type="scientific">Azohydromonas caseinilytica</name>
    <dbReference type="NCBI Taxonomy" id="2728836"/>
    <lineage>
        <taxon>Bacteria</taxon>
        <taxon>Pseudomonadati</taxon>
        <taxon>Pseudomonadota</taxon>
        <taxon>Betaproteobacteria</taxon>
        <taxon>Burkholderiales</taxon>
        <taxon>Sphaerotilaceae</taxon>
        <taxon>Azohydromonas</taxon>
    </lineage>
</organism>
<dbReference type="SUPFAM" id="SSF141066">
    <property type="entry name" value="ICP-like"/>
    <property type="match status" value="1"/>
</dbReference>
<dbReference type="Gene3D" id="2.60.40.2020">
    <property type="match status" value="1"/>
</dbReference>
<keyword evidence="1" id="KW-0646">Protease inhibitor</keyword>
<dbReference type="EMBL" id="JABBFW010000001">
    <property type="protein sequence ID" value="NML13647.1"/>
    <property type="molecule type" value="Genomic_DNA"/>
</dbReference>
<comment type="caution">
    <text evidence="4">The sequence shown here is derived from an EMBL/GenBank/DDBJ whole genome shotgun (WGS) entry which is preliminary data.</text>
</comment>
<dbReference type="InterPro" id="IPR052781">
    <property type="entry name" value="Cys_protease_inhibitor_I42"/>
</dbReference>